<dbReference type="CDD" id="cd04651">
    <property type="entry name" value="LbH_G1P_AT_C"/>
    <property type="match status" value="1"/>
</dbReference>
<keyword evidence="5" id="KW-0808">Transferase</keyword>
<dbReference type="InterPro" id="IPR005835">
    <property type="entry name" value="NTP_transferase_dom"/>
</dbReference>
<evidence type="ECO:0000256" key="1">
    <source>
        <dbReference type="ARBA" id="ARBA00010443"/>
    </source>
</evidence>
<proteinExistence type="inferred from homology"/>
<dbReference type="Pfam" id="PF00483">
    <property type="entry name" value="NTP_transferase"/>
    <property type="match status" value="1"/>
</dbReference>
<protein>
    <submittedName>
        <fullName evidence="5">Glucose-1-phosphate adenylyltransferase subunit GlgD</fullName>
    </submittedName>
</protein>
<organism evidence="5 6">
    <name type="scientific">Streptococcus bovimastitidis</name>
    <dbReference type="NCBI Taxonomy" id="1856638"/>
    <lineage>
        <taxon>Bacteria</taxon>
        <taxon>Bacillati</taxon>
        <taxon>Bacillota</taxon>
        <taxon>Bacilli</taxon>
        <taxon>Lactobacillales</taxon>
        <taxon>Streptococcaceae</taxon>
        <taxon>Streptococcus</taxon>
    </lineage>
</organism>
<feature type="domain" description="Nucleotidyl transferase" evidence="3">
    <location>
        <begin position="22"/>
        <end position="256"/>
    </location>
</feature>
<dbReference type="GO" id="GO:0008878">
    <property type="term" value="F:glucose-1-phosphate adenylyltransferase activity"/>
    <property type="evidence" value="ECO:0007669"/>
    <property type="project" value="InterPro"/>
</dbReference>
<evidence type="ECO:0000313" key="6">
    <source>
        <dbReference type="Proteomes" id="UP000182015"/>
    </source>
</evidence>
<dbReference type="SUPFAM" id="SSF53448">
    <property type="entry name" value="Nucleotide-diphospho-sugar transferases"/>
    <property type="match status" value="1"/>
</dbReference>
<dbReference type="SUPFAM" id="SSF51161">
    <property type="entry name" value="Trimeric LpxA-like enzymes"/>
    <property type="match status" value="1"/>
</dbReference>
<comment type="similarity">
    <text evidence="1">Belongs to the bacterial/plant glucose-1-phosphate adenylyltransferase family.</text>
</comment>
<dbReference type="NCBIfam" id="TIGR02092">
    <property type="entry name" value="glgD"/>
    <property type="match status" value="1"/>
</dbReference>
<keyword evidence="5" id="KW-0548">Nucleotidyltransferase</keyword>
<sequence length="377" mass="42461">MKSDKYSAILGSAIGFPEMGGLTDKRPLANLPFDGKYRLIDFHLSNLANAGVKSIYGIFRAENIRSVFDHVRSGREWGLNSLLSHYFLGFYDTKENSKETDADYYEQILTYLRRSGSDQTIYMSCDILCNIELDQVIHLHNANKRNITVVYKKTPVESISPENDILEIDESDTVVGRSHVSEKEGIEKMSAGIYIVNTDWLISKMEIEAQKEHPQKLRFLLRDLTVNEGALAFEYTGYMANIHSIKSYYDANMDMLDPLKFYSLLYSNQKVYTRVKNEEATYFAEESEVNNSQFASGSVVKGTVNHSIISRNCHLELDSKISHSIVSPKVTIGEGAVVEYAIVDKSVKVAPGVVIRGTKEDPIVVPKGSHVVEDMIK</sequence>
<keyword evidence="2" id="KW-0320">Glycogen biosynthesis</keyword>
<name>A0A1L8MPJ3_9STRE</name>
<dbReference type="InterPro" id="IPR029044">
    <property type="entry name" value="Nucleotide-diphossugar_trans"/>
</dbReference>
<reference evidence="6" key="1">
    <citation type="submission" date="2016-06" db="EMBL/GenBank/DDBJ databases">
        <authorList>
            <person name="de Vries S.P.W."/>
            <person name="Hadjirin N.F."/>
            <person name="Lay E.M."/>
            <person name="Zadoks R.N."/>
            <person name="Peacock S.J."/>
            <person name="Parkhill J."/>
            <person name="Grant A.J."/>
            <person name="Mcdougall S."/>
            <person name="Holmes M.A."/>
        </authorList>
    </citation>
    <scope>NUCLEOTIDE SEQUENCE [LARGE SCALE GENOMIC DNA]</scope>
    <source>
        <strain evidence="6">NZ1587</strain>
    </source>
</reference>
<dbReference type="Pfam" id="PF24894">
    <property type="entry name" value="Hexapep_GlmU"/>
    <property type="match status" value="1"/>
</dbReference>
<dbReference type="EMBL" id="LZDD01000001">
    <property type="protein sequence ID" value="OJF72684.1"/>
    <property type="molecule type" value="Genomic_DNA"/>
</dbReference>
<dbReference type="RefSeq" id="WP_071793365.1">
    <property type="nucleotide sequence ID" value="NZ_LZDD01000001.1"/>
</dbReference>
<dbReference type="InterPro" id="IPR011831">
    <property type="entry name" value="ADP-Glc_PPase"/>
</dbReference>
<evidence type="ECO:0000256" key="2">
    <source>
        <dbReference type="ARBA" id="ARBA00023056"/>
    </source>
</evidence>
<dbReference type="Gene3D" id="3.90.550.10">
    <property type="entry name" value="Spore Coat Polysaccharide Biosynthesis Protein SpsA, Chain A"/>
    <property type="match status" value="1"/>
</dbReference>
<dbReference type="OrthoDB" id="9801810at2"/>
<feature type="domain" description="Glucose-1-phosphate adenylyltransferase/Bifunctional protein GlmU-like C-terminal hexapeptide" evidence="4">
    <location>
        <begin position="285"/>
        <end position="355"/>
    </location>
</feature>
<dbReference type="PANTHER" id="PTHR43523">
    <property type="entry name" value="GLUCOSE-1-PHOSPHATE ADENYLYLTRANSFERASE-RELATED"/>
    <property type="match status" value="1"/>
</dbReference>
<dbReference type="Proteomes" id="UP000182015">
    <property type="component" value="Unassembled WGS sequence"/>
</dbReference>
<dbReference type="InterPro" id="IPR056818">
    <property type="entry name" value="GlmU/GlgC-like_hexapep"/>
</dbReference>
<evidence type="ECO:0000313" key="5">
    <source>
        <dbReference type="EMBL" id="OJF72684.1"/>
    </source>
</evidence>
<evidence type="ECO:0000259" key="3">
    <source>
        <dbReference type="Pfam" id="PF00483"/>
    </source>
</evidence>
<dbReference type="GO" id="GO:0005978">
    <property type="term" value="P:glycogen biosynthetic process"/>
    <property type="evidence" value="ECO:0007669"/>
    <property type="project" value="UniProtKB-KW"/>
</dbReference>
<dbReference type="STRING" id="1856638.A9Q68_03810"/>
<dbReference type="Gene3D" id="2.160.10.10">
    <property type="entry name" value="Hexapeptide repeat proteins"/>
    <property type="match status" value="1"/>
</dbReference>
<keyword evidence="6" id="KW-1185">Reference proteome</keyword>
<accession>A0A1L8MPJ3</accession>
<gene>
    <name evidence="5" type="ORF">A9Q68_03810</name>
</gene>
<dbReference type="PANTHER" id="PTHR43523:SF6">
    <property type="entry name" value="GLYCOGEN BIOSYNTHESIS PROTEIN GLGD"/>
    <property type="match status" value="1"/>
</dbReference>
<dbReference type="AlphaFoldDB" id="A0A1L8MPJ3"/>
<evidence type="ECO:0000259" key="4">
    <source>
        <dbReference type="Pfam" id="PF24894"/>
    </source>
</evidence>
<dbReference type="InterPro" id="IPR011004">
    <property type="entry name" value="Trimer_LpxA-like_sf"/>
</dbReference>
<comment type="caution">
    <text evidence="5">The sequence shown here is derived from an EMBL/GenBank/DDBJ whole genome shotgun (WGS) entry which is preliminary data.</text>
</comment>
<dbReference type="InterPro" id="IPR011832">
    <property type="entry name" value="GlgDAde_trans"/>
</dbReference>